<keyword evidence="8" id="KW-0175">Coiled coil</keyword>
<evidence type="ECO:0000256" key="5">
    <source>
        <dbReference type="ARBA" id="ARBA00022692"/>
    </source>
</evidence>
<evidence type="ECO:0000256" key="3">
    <source>
        <dbReference type="ARBA" id="ARBA00022448"/>
    </source>
</evidence>
<evidence type="ECO:0000256" key="4">
    <source>
        <dbReference type="ARBA" id="ARBA00022452"/>
    </source>
</evidence>
<evidence type="ECO:0000313" key="11">
    <source>
        <dbReference type="Proteomes" id="UP000269923"/>
    </source>
</evidence>
<keyword evidence="3" id="KW-0813">Transport</keyword>
<name>A0A3P2A1X4_9NEIS</name>
<dbReference type="GO" id="GO:1990281">
    <property type="term" value="C:efflux pump complex"/>
    <property type="evidence" value="ECO:0007669"/>
    <property type="project" value="TreeGrafter"/>
</dbReference>
<dbReference type="Pfam" id="PF02321">
    <property type="entry name" value="OEP"/>
    <property type="match status" value="2"/>
</dbReference>
<feature type="signal peptide" evidence="9">
    <location>
        <begin position="1"/>
        <end position="19"/>
    </location>
</feature>
<keyword evidence="6" id="KW-0472">Membrane</keyword>
<feature type="chain" id="PRO_5018203797" evidence="9">
    <location>
        <begin position="20"/>
        <end position="462"/>
    </location>
</feature>
<dbReference type="GO" id="GO:0009279">
    <property type="term" value="C:cell outer membrane"/>
    <property type="evidence" value="ECO:0007669"/>
    <property type="project" value="UniProtKB-SubCell"/>
</dbReference>
<evidence type="ECO:0000256" key="1">
    <source>
        <dbReference type="ARBA" id="ARBA00004442"/>
    </source>
</evidence>
<dbReference type="Proteomes" id="UP000269923">
    <property type="component" value="Unassembled WGS sequence"/>
</dbReference>
<keyword evidence="7" id="KW-0998">Cell outer membrane</keyword>
<keyword evidence="4" id="KW-1134">Transmembrane beta strand</keyword>
<organism evidence="10 11">
    <name type="scientific">Conchiformibius steedae</name>
    <dbReference type="NCBI Taxonomy" id="153493"/>
    <lineage>
        <taxon>Bacteria</taxon>
        <taxon>Pseudomonadati</taxon>
        <taxon>Pseudomonadota</taxon>
        <taxon>Betaproteobacteria</taxon>
        <taxon>Neisseriales</taxon>
        <taxon>Neisseriaceae</taxon>
        <taxon>Conchiformibius</taxon>
    </lineage>
</organism>
<proteinExistence type="inferred from homology"/>
<comment type="subcellular location">
    <subcellularLocation>
        <location evidence="1">Cell outer membrane</location>
    </subcellularLocation>
</comment>
<dbReference type="GO" id="GO:0015562">
    <property type="term" value="F:efflux transmembrane transporter activity"/>
    <property type="evidence" value="ECO:0007669"/>
    <property type="project" value="InterPro"/>
</dbReference>
<evidence type="ECO:0000313" key="10">
    <source>
        <dbReference type="EMBL" id="RRD89431.1"/>
    </source>
</evidence>
<dbReference type="GO" id="GO:0015288">
    <property type="term" value="F:porin activity"/>
    <property type="evidence" value="ECO:0007669"/>
    <property type="project" value="TreeGrafter"/>
</dbReference>
<evidence type="ECO:0000256" key="9">
    <source>
        <dbReference type="SAM" id="SignalP"/>
    </source>
</evidence>
<dbReference type="AlphaFoldDB" id="A0A3P2A1X4"/>
<dbReference type="InterPro" id="IPR003423">
    <property type="entry name" value="OMP_efflux"/>
</dbReference>
<evidence type="ECO:0000256" key="8">
    <source>
        <dbReference type="SAM" id="Coils"/>
    </source>
</evidence>
<dbReference type="InterPro" id="IPR051906">
    <property type="entry name" value="TolC-like"/>
</dbReference>
<reference evidence="10 11" key="1">
    <citation type="submission" date="2018-11" db="EMBL/GenBank/DDBJ databases">
        <title>Genomes From Bacteria Associated with the Canine Oral Cavity: a Test Case for Automated Genome-Based Taxonomic Assignment.</title>
        <authorList>
            <person name="Coil D.A."/>
            <person name="Jospin G."/>
            <person name="Darling A.E."/>
            <person name="Wallis C."/>
            <person name="Davis I.J."/>
            <person name="Harris S."/>
            <person name="Eisen J.A."/>
            <person name="Holcombe L.J."/>
            <person name="O'Flynn C."/>
        </authorList>
    </citation>
    <scope>NUCLEOTIDE SEQUENCE [LARGE SCALE GENOMIC DNA]</scope>
    <source>
        <strain evidence="10 11">COT-280</strain>
    </source>
</reference>
<dbReference type="Gene3D" id="1.20.1600.10">
    <property type="entry name" value="Outer membrane efflux proteins (OEP)"/>
    <property type="match status" value="1"/>
</dbReference>
<evidence type="ECO:0000256" key="2">
    <source>
        <dbReference type="ARBA" id="ARBA00007613"/>
    </source>
</evidence>
<dbReference type="PANTHER" id="PTHR30026">
    <property type="entry name" value="OUTER MEMBRANE PROTEIN TOLC"/>
    <property type="match status" value="1"/>
</dbReference>
<dbReference type="OrthoDB" id="9813458at2"/>
<evidence type="ECO:0000256" key="6">
    <source>
        <dbReference type="ARBA" id="ARBA00023136"/>
    </source>
</evidence>
<comment type="similarity">
    <text evidence="2">Belongs to the outer membrane factor (OMF) (TC 1.B.17) family.</text>
</comment>
<gene>
    <name evidence="10" type="ORF">EII21_08905</name>
</gene>
<sequence length="462" mass="52806">MKKRLWLYILGLCIFPARAFDLEQAWEAAEQYSAEYRAAEYGRDAEQEKEQQAQSALYPRIGLQSDYQRQASDLSSSRSQYGWQVQVSQSLYDPEKTARYRQSQTDSETAQARLATQLDDLKLKVSQSYFEVLLAEENVQAAKTEKAAYQKQIEQAKKLFRHGAATAVDVYEAQAGYDAALAKEIDALGRKQQAQNQLGSYTGLPIGQLQPVDTRQLIERFQAQIDRHSLNEWQEAALRHNNEYRTLKSAVRSAEQGIYLVKAANRPKVQLQLAYQDRHYRPHNGNNHHGKGFSAVLQLNIPLYSGGENRSRLREAAARHEETNYRLLAAERRIRLAVAQAHSESDAARYQILSQQRLLDSNRLKLKATETGKQYGIRNTLEVVRARQDVATAEQGLAQARYRYMAAFLSLVKESGMNMTEAWRAVNMGGQKTEQTVKTRSVPHRIKPKKRYWLHQVRMAAV</sequence>
<dbReference type="RefSeq" id="WP_124795737.1">
    <property type="nucleotide sequence ID" value="NZ_RQYC01000016.1"/>
</dbReference>
<keyword evidence="5" id="KW-0812">Transmembrane</keyword>
<accession>A0A3P2A1X4</accession>
<dbReference type="EMBL" id="RQYC01000016">
    <property type="protein sequence ID" value="RRD89431.1"/>
    <property type="molecule type" value="Genomic_DNA"/>
</dbReference>
<dbReference type="SUPFAM" id="SSF56954">
    <property type="entry name" value="Outer membrane efflux proteins (OEP)"/>
    <property type="match status" value="1"/>
</dbReference>
<comment type="caution">
    <text evidence="10">The sequence shown here is derived from an EMBL/GenBank/DDBJ whole genome shotgun (WGS) entry which is preliminary data.</text>
</comment>
<evidence type="ECO:0000256" key="7">
    <source>
        <dbReference type="ARBA" id="ARBA00023237"/>
    </source>
</evidence>
<feature type="coiled-coil region" evidence="8">
    <location>
        <begin position="132"/>
        <end position="159"/>
    </location>
</feature>
<keyword evidence="9" id="KW-0732">Signal</keyword>
<protein>
    <submittedName>
        <fullName evidence="10">TolC family protein</fullName>
    </submittedName>
</protein>
<dbReference type="PANTHER" id="PTHR30026:SF20">
    <property type="entry name" value="OUTER MEMBRANE PROTEIN TOLC"/>
    <property type="match status" value="1"/>
</dbReference>
<keyword evidence="11" id="KW-1185">Reference proteome</keyword>